<evidence type="ECO:0000313" key="3">
    <source>
        <dbReference type="Proteomes" id="UP000291572"/>
    </source>
</evidence>
<organism evidence="2 3">
    <name type="scientific">Sphingobium cupriresistens</name>
    <dbReference type="NCBI Taxonomy" id="1132417"/>
    <lineage>
        <taxon>Bacteria</taxon>
        <taxon>Pseudomonadati</taxon>
        <taxon>Pseudomonadota</taxon>
        <taxon>Alphaproteobacteria</taxon>
        <taxon>Sphingomonadales</taxon>
        <taxon>Sphingomonadaceae</taxon>
        <taxon>Sphingobium</taxon>
    </lineage>
</organism>
<gene>
    <name evidence="2" type="ORF">EWH12_21190</name>
</gene>
<protein>
    <submittedName>
        <fullName evidence="2">Long-chain-fatty-acyl-CoA reductase</fullName>
    </submittedName>
</protein>
<dbReference type="GO" id="GO:0008218">
    <property type="term" value="P:bioluminescence"/>
    <property type="evidence" value="ECO:0007669"/>
    <property type="project" value="InterPro"/>
</dbReference>
<dbReference type="GO" id="GO:0003995">
    <property type="term" value="F:acyl-CoA dehydrogenase activity"/>
    <property type="evidence" value="ECO:0007669"/>
    <property type="project" value="InterPro"/>
</dbReference>
<dbReference type="CDD" id="cd07080">
    <property type="entry name" value="ALDH_Acyl-CoA-Red_LuxC"/>
    <property type="match status" value="1"/>
</dbReference>
<keyword evidence="1" id="KW-0521">NADP</keyword>
<dbReference type="OrthoDB" id="580775at2"/>
<accession>A0A8G2DUV0</accession>
<dbReference type="InterPro" id="IPR008670">
    <property type="entry name" value="CoA_reduct_LuxC"/>
</dbReference>
<comment type="caution">
    <text evidence="2">The sequence shown here is derived from an EMBL/GenBank/DDBJ whole genome shotgun (WGS) entry which is preliminary data.</text>
</comment>
<dbReference type="EMBL" id="SEOO01000078">
    <property type="protein sequence ID" value="RYM05466.1"/>
    <property type="molecule type" value="Genomic_DNA"/>
</dbReference>
<proteinExistence type="predicted"/>
<name>A0A8G2DUV0_9SPHN</name>
<dbReference type="InterPro" id="IPR016161">
    <property type="entry name" value="Ald_DH/histidinol_DH"/>
</dbReference>
<dbReference type="Proteomes" id="UP000291572">
    <property type="component" value="Unassembled WGS sequence"/>
</dbReference>
<reference evidence="2 3" key="1">
    <citation type="submission" date="2019-02" db="EMBL/GenBank/DDBJ databases">
        <authorList>
            <person name="Feng G."/>
        </authorList>
    </citation>
    <scope>NUCLEOTIDE SEQUENCE [LARGE SCALE GENOMIC DNA]</scope>
    <source>
        <strain evidence="2 3">CCTCC AB 2011146</strain>
    </source>
</reference>
<dbReference type="SUPFAM" id="SSF53720">
    <property type="entry name" value="ALDH-like"/>
    <property type="match status" value="1"/>
</dbReference>
<evidence type="ECO:0000256" key="1">
    <source>
        <dbReference type="ARBA" id="ARBA00022857"/>
    </source>
</evidence>
<dbReference type="AlphaFoldDB" id="A0A8G2DUV0"/>
<sequence>MTPAATARLRVPHFIRGTYETGEDAVYRSRDLGGEFTTPALRLDRLIWPRSEPGPAFDTPIAEIVDLLVELGQRLAFDSNIYLQEAAAMSAKASPLGQRIVENTYMDIPRIFDRSALMADMEIVGAAALDGWQASERGGHHHVRAFPSRMVHVVAGNSPMVSGLTIARGALSKGVHLIKLPSNDLFTATAILRTLADIDKDHPVVRSFSAAYWPGGDERVESGIYRAQYFDKVVAWGGEASMRHIQKYIGPGLELISFDPKTSMSLIGKEAFASEETLKAVAWRASADVKVCNQDACVASRFQFIEGSVEDADRYCGHLLEALGEDSRYGDGQGPLPTAELRDHVEGVSMLEPMYRVFGRPDGRGMVIRSQAPVDFHPSDKTVNVVAVDNLRQGVLRANVATQTVGVYPNSRKAEFRDALASAGVQRVVPLGEAMESSLGRPHDAFYPLHRFVRWVADEGED</sequence>
<evidence type="ECO:0000313" key="2">
    <source>
        <dbReference type="EMBL" id="RYM05466.1"/>
    </source>
</evidence>
<dbReference type="Pfam" id="PF05893">
    <property type="entry name" value="LuxC"/>
    <property type="match status" value="1"/>
</dbReference>